<dbReference type="AlphaFoldDB" id="A0A564XV11"/>
<proteinExistence type="predicted"/>
<protein>
    <submittedName>
        <fullName evidence="1">Uncharacterized protein</fullName>
    </submittedName>
</protein>
<gene>
    <name evidence="1" type="ORF">WMSIL1_LOCUS158</name>
</gene>
<reference evidence="1 2" key="1">
    <citation type="submission" date="2019-07" db="EMBL/GenBank/DDBJ databases">
        <authorList>
            <person name="Jastrzebski P J."/>
            <person name="Paukszto L."/>
            <person name="Jastrzebski P J."/>
        </authorList>
    </citation>
    <scope>NUCLEOTIDE SEQUENCE [LARGE SCALE GENOMIC DNA]</scope>
    <source>
        <strain evidence="1 2">WMS-il1</strain>
    </source>
</reference>
<dbReference type="Proteomes" id="UP000321570">
    <property type="component" value="Unassembled WGS sequence"/>
</dbReference>
<evidence type="ECO:0000313" key="1">
    <source>
        <dbReference type="EMBL" id="VUZ38736.1"/>
    </source>
</evidence>
<evidence type="ECO:0000313" key="2">
    <source>
        <dbReference type="Proteomes" id="UP000321570"/>
    </source>
</evidence>
<accession>A0A564XV11</accession>
<dbReference type="EMBL" id="CABIJS010000006">
    <property type="protein sequence ID" value="VUZ38736.1"/>
    <property type="molecule type" value="Genomic_DNA"/>
</dbReference>
<organism evidence="1 2">
    <name type="scientific">Hymenolepis diminuta</name>
    <name type="common">Rat tapeworm</name>
    <dbReference type="NCBI Taxonomy" id="6216"/>
    <lineage>
        <taxon>Eukaryota</taxon>
        <taxon>Metazoa</taxon>
        <taxon>Spiralia</taxon>
        <taxon>Lophotrochozoa</taxon>
        <taxon>Platyhelminthes</taxon>
        <taxon>Cestoda</taxon>
        <taxon>Eucestoda</taxon>
        <taxon>Cyclophyllidea</taxon>
        <taxon>Hymenolepididae</taxon>
        <taxon>Hymenolepis</taxon>
    </lineage>
</organism>
<keyword evidence="2" id="KW-1185">Reference proteome</keyword>
<sequence>MIRPPKRLRQCNRIGTEPMHVCPPKQLAPAVDECGEPEEIGLTKRVLHANETVSKEVTQNAGEDAFNYHQDLMCFKTKAPWSHLDFDLA</sequence>
<name>A0A564XV11_HYMDI</name>